<dbReference type="InterPro" id="IPR042092">
    <property type="entry name" value="PsdUridine_s_RsuA/RluB/E/F_cat"/>
</dbReference>
<dbReference type="EMBL" id="JABMOJ010000110">
    <property type="protein sequence ID" value="NQV64331.1"/>
    <property type="molecule type" value="Genomic_DNA"/>
</dbReference>
<dbReference type="SUPFAM" id="SSF55120">
    <property type="entry name" value="Pseudouridine synthase"/>
    <property type="match status" value="1"/>
</dbReference>
<dbReference type="Pfam" id="PF01479">
    <property type="entry name" value="S4"/>
    <property type="match status" value="1"/>
</dbReference>
<evidence type="ECO:0000256" key="2">
    <source>
        <dbReference type="ARBA" id="ARBA00022552"/>
    </source>
</evidence>
<evidence type="ECO:0000313" key="10">
    <source>
        <dbReference type="EMBL" id="NQV64331.1"/>
    </source>
</evidence>
<evidence type="ECO:0000256" key="6">
    <source>
        <dbReference type="ARBA" id="ARBA00037383"/>
    </source>
</evidence>
<keyword evidence="4 8" id="KW-0413">Isomerase</keyword>
<comment type="caution">
    <text evidence="10">The sequence shown here is derived from an EMBL/GenBank/DDBJ whole genome shotgun (WGS) entry which is preliminary data.</text>
</comment>
<comment type="similarity">
    <text evidence="1 8">Belongs to the pseudouridine synthase RsuA family.</text>
</comment>
<dbReference type="GO" id="GO:0160139">
    <property type="term" value="F:23S rRNA pseudouridine(2605) synthase activity"/>
    <property type="evidence" value="ECO:0007669"/>
    <property type="project" value="UniProtKB-EC"/>
</dbReference>
<sequence>MIENLPTEKLQKVLASIGMGSRRGIEGWIAEGRVSVNGRVAKLGDRVDEEDRIEVSGKSVVRKPQRHRYLLYNKPANEICSRKDPEGRKSVFDQLPKLTKQRWVAVGRLDFSTSGLLLFTTDGQLANKLMHPSSKIDREYAVRVLGNVTDEVLQNMRDGVMLEDGIAKFSDIKRGREEQEGANQWYYVALMEGRNREVRRLWESQGITVSRLKRVRFGSFFIPSAITAGRHMELPLKEIKELYHMAGMGPQRSKKRS</sequence>
<evidence type="ECO:0000256" key="4">
    <source>
        <dbReference type="ARBA" id="ARBA00023235"/>
    </source>
</evidence>
<dbReference type="InterPro" id="IPR006145">
    <property type="entry name" value="PsdUridine_synth_RsuA/RluA"/>
</dbReference>
<comment type="function">
    <text evidence="6">Responsible for synthesis of pseudouridine from uracil-2605 in 23S ribosomal RNA.</text>
</comment>
<dbReference type="FunFam" id="3.30.70.580:FF:000009">
    <property type="entry name" value="Pseudouridine synthase"/>
    <property type="match status" value="1"/>
</dbReference>
<organism evidence="10 11">
    <name type="scientific">SAR86 cluster bacterium</name>
    <dbReference type="NCBI Taxonomy" id="2030880"/>
    <lineage>
        <taxon>Bacteria</taxon>
        <taxon>Pseudomonadati</taxon>
        <taxon>Pseudomonadota</taxon>
        <taxon>Gammaproteobacteria</taxon>
        <taxon>SAR86 cluster</taxon>
    </lineage>
</organism>
<dbReference type="InterPro" id="IPR020094">
    <property type="entry name" value="TruA/RsuA/RluB/E/F_N"/>
</dbReference>
<dbReference type="InterPro" id="IPR002942">
    <property type="entry name" value="S4_RNA-bd"/>
</dbReference>
<feature type="domain" description="RNA-binding S4" evidence="9">
    <location>
        <begin position="8"/>
        <end position="66"/>
    </location>
</feature>
<name>A0A972VVC7_9GAMM</name>
<dbReference type="FunFam" id="3.10.290.10:FF:000003">
    <property type="entry name" value="Pseudouridine synthase"/>
    <property type="match status" value="1"/>
</dbReference>
<proteinExistence type="inferred from homology"/>
<dbReference type="InterPro" id="IPR020103">
    <property type="entry name" value="PsdUridine_synth_cat_dom_sf"/>
</dbReference>
<dbReference type="NCBIfam" id="TIGR00093">
    <property type="entry name" value="pseudouridine synthase"/>
    <property type="match status" value="1"/>
</dbReference>
<dbReference type="InterPro" id="IPR036986">
    <property type="entry name" value="S4_RNA-bd_sf"/>
</dbReference>
<dbReference type="PROSITE" id="PS01149">
    <property type="entry name" value="PSI_RSU"/>
    <property type="match status" value="1"/>
</dbReference>
<dbReference type="FunFam" id="3.30.70.1560:FF:000001">
    <property type="entry name" value="Pseudouridine synthase"/>
    <property type="match status" value="1"/>
</dbReference>
<dbReference type="Gene3D" id="3.10.290.10">
    <property type="entry name" value="RNA-binding S4 domain"/>
    <property type="match status" value="1"/>
</dbReference>
<dbReference type="Gene3D" id="3.30.70.580">
    <property type="entry name" value="Pseudouridine synthase I, catalytic domain, N-terminal subdomain"/>
    <property type="match status" value="1"/>
</dbReference>
<gene>
    <name evidence="10" type="ORF">HQ497_03100</name>
</gene>
<dbReference type="PANTHER" id="PTHR47683:SF3">
    <property type="entry name" value="RIBOSOMAL LARGE SUBUNIT PSEUDOURIDINE SYNTHASE B"/>
    <property type="match status" value="1"/>
</dbReference>
<evidence type="ECO:0000256" key="3">
    <source>
        <dbReference type="ARBA" id="ARBA00022884"/>
    </source>
</evidence>
<evidence type="ECO:0000256" key="7">
    <source>
        <dbReference type="PROSITE-ProRule" id="PRU00182"/>
    </source>
</evidence>
<dbReference type="Gene3D" id="3.30.70.1560">
    <property type="entry name" value="Alpha-L RNA-binding motif"/>
    <property type="match status" value="1"/>
</dbReference>
<protein>
    <recommendedName>
        <fullName evidence="8">Pseudouridine synthase</fullName>
        <ecNumber evidence="8">5.4.99.-</ecNumber>
    </recommendedName>
</protein>
<dbReference type="CDD" id="cd02556">
    <property type="entry name" value="PseudoU_synth_RluB"/>
    <property type="match status" value="1"/>
</dbReference>
<dbReference type="CDD" id="cd00165">
    <property type="entry name" value="S4"/>
    <property type="match status" value="1"/>
</dbReference>
<evidence type="ECO:0000256" key="5">
    <source>
        <dbReference type="ARBA" id="ARBA00036944"/>
    </source>
</evidence>
<dbReference type="PROSITE" id="PS50889">
    <property type="entry name" value="S4"/>
    <property type="match status" value="1"/>
</dbReference>
<dbReference type="InterPro" id="IPR050343">
    <property type="entry name" value="RsuA_PseudoU_synthase"/>
</dbReference>
<dbReference type="AlphaFoldDB" id="A0A972VVC7"/>
<reference evidence="10" key="1">
    <citation type="submission" date="2020-05" db="EMBL/GenBank/DDBJ databases">
        <title>Sulfur intermediates as new biogeochemical hubs in an aquatic model microbial ecosystem.</title>
        <authorList>
            <person name="Vigneron A."/>
        </authorList>
    </citation>
    <scope>NUCLEOTIDE SEQUENCE</scope>
    <source>
        <strain evidence="10">Bin.250</strain>
    </source>
</reference>
<dbReference type="GO" id="GO:0003723">
    <property type="term" value="F:RNA binding"/>
    <property type="evidence" value="ECO:0007669"/>
    <property type="project" value="UniProtKB-KW"/>
</dbReference>
<dbReference type="SMART" id="SM00363">
    <property type="entry name" value="S4"/>
    <property type="match status" value="1"/>
</dbReference>
<evidence type="ECO:0000313" key="11">
    <source>
        <dbReference type="Proteomes" id="UP000754644"/>
    </source>
</evidence>
<dbReference type="NCBIfam" id="NF007976">
    <property type="entry name" value="PRK10700.1"/>
    <property type="match status" value="1"/>
</dbReference>
<evidence type="ECO:0000259" key="9">
    <source>
        <dbReference type="SMART" id="SM00363"/>
    </source>
</evidence>
<evidence type="ECO:0000256" key="8">
    <source>
        <dbReference type="RuleBase" id="RU003887"/>
    </source>
</evidence>
<comment type="catalytic activity">
    <reaction evidence="5">
        <text>uridine(2605) in 23S rRNA = pseudouridine(2605) in 23S rRNA</text>
        <dbReference type="Rhea" id="RHEA:42520"/>
        <dbReference type="Rhea" id="RHEA-COMP:10095"/>
        <dbReference type="Rhea" id="RHEA-COMP:10096"/>
        <dbReference type="ChEBI" id="CHEBI:65314"/>
        <dbReference type="ChEBI" id="CHEBI:65315"/>
        <dbReference type="EC" id="5.4.99.22"/>
    </reaction>
</comment>
<dbReference type="Pfam" id="PF00849">
    <property type="entry name" value="PseudoU_synth_2"/>
    <property type="match status" value="1"/>
</dbReference>
<dbReference type="InterPro" id="IPR018496">
    <property type="entry name" value="PsdUridine_synth_RsuA/RluB_CS"/>
</dbReference>
<evidence type="ECO:0000256" key="1">
    <source>
        <dbReference type="ARBA" id="ARBA00008348"/>
    </source>
</evidence>
<keyword evidence="3 7" id="KW-0694">RNA-binding</keyword>
<dbReference type="GO" id="GO:0000455">
    <property type="term" value="P:enzyme-directed rRNA pseudouridine synthesis"/>
    <property type="evidence" value="ECO:0007669"/>
    <property type="project" value="UniProtKB-ARBA"/>
</dbReference>
<accession>A0A972VVC7</accession>
<dbReference type="SUPFAM" id="SSF55174">
    <property type="entry name" value="Alpha-L RNA-binding motif"/>
    <property type="match status" value="1"/>
</dbReference>
<dbReference type="Proteomes" id="UP000754644">
    <property type="component" value="Unassembled WGS sequence"/>
</dbReference>
<dbReference type="GO" id="GO:0005829">
    <property type="term" value="C:cytosol"/>
    <property type="evidence" value="ECO:0007669"/>
    <property type="project" value="UniProtKB-ARBA"/>
</dbReference>
<keyword evidence="2" id="KW-0698">rRNA processing</keyword>
<dbReference type="EC" id="5.4.99.-" evidence="8"/>
<dbReference type="InterPro" id="IPR000748">
    <property type="entry name" value="PsdUridine_synth_RsuA/RluB/E/F"/>
</dbReference>
<dbReference type="PANTHER" id="PTHR47683">
    <property type="entry name" value="PSEUDOURIDINE SYNTHASE FAMILY PROTEIN-RELATED"/>
    <property type="match status" value="1"/>
</dbReference>